<keyword evidence="1" id="KW-0472">Membrane</keyword>
<keyword evidence="1" id="KW-1133">Transmembrane helix</keyword>
<proteinExistence type="predicted"/>
<evidence type="ECO:0000256" key="1">
    <source>
        <dbReference type="SAM" id="Phobius"/>
    </source>
</evidence>
<feature type="domain" description="Zinc finger/thioredoxin putative" evidence="2">
    <location>
        <begin position="1"/>
        <end position="35"/>
    </location>
</feature>
<dbReference type="InterPro" id="IPR011723">
    <property type="entry name" value="Znf/thioredoxin_put"/>
</dbReference>
<gene>
    <name evidence="3" type="ORF">MNBD_ALPHA08-566</name>
</gene>
<evidence type="ECO:0000259" key="2">
    <source>
        <dbReference type="Pfam" id="PF13717"/>
    </source>
</evidence>
<dbReference type="AlphaFoldDB" id="A0A3B0S901"/>
<organism evidence="3">
    <name type="scientific">hydrothermal vent metagenome</name>
    <dbReference type="NCBI Taxonomy" id="652676"/>
    <lineage>
        <taxon>unclassified sequences</taxon>
        <taxon>metagenomes</taxon>
        <taxon>ecological metagenomes</taxon>
    </lineage>
</organism>
<dbReference type="Pfam" id="PF13717">
    <property type="entry name" value="Zn_ribbon_4"/>
    <property type="match status" value="1"/>
</dbReference>
<sequence length="265" mass="29251">MIITCPSCATSHNLPDDDFPADGSIIKCTSCDHSWLEARALEVIDSIDVADLIQDDIEVNHNSFTHTPNLPAIPHGPDTEYEAVRIAKAVKKAEQRRLTALAKQRAKRRGWMALAACIAAPFAFAGAFPEIVVRALPGSIVVYDKAGINVNIPGFTIVNVTHQYLMAGDTRVLAIRGDIINVSGREQTAPSLRFALRDKNRREVYNWTLNSVARRPLKPGLSTSFLTRVAEPPKLADDFQIRFALKDEIAKTASYESNTNQRSQN</sequence>
<dbReference type="EMBL" id="UOEC01000202">
    <property type="protein sequence ID" value="VAW02785.1"/>
    <property type="molecule type" value="Genomic_DNA"/>
</dbReference>
<accession>A0A3B0S901</accession>
<keyword evidence="1" id="KW-0812">Transmembrane</keyword>
<reference evidence="3" key="1">
    <citation type="submission" date="2018-06" db="EMBL/GenBank/DDBJ databases">
        <authorList>
            <person name="Zhirakovskaya E."/>
        </authorList>
    </citation>
    <scope>NUCLEOTIDE SEQUENCE</scope>
</reference>
<dbReference type="NCBIfam" id="TIGR02098">
    <property type="entry name" value="MJ0042_CXXC"/>
    <property type="match status" value="1"/>
</dbReference>
<evidence type="ECO:0000313" key="3">
    <source>
        <dbReference type="EMBL" id="VAW02785.1"/>
    </source>
</evidence>
<name>A0A3B0S901_9ZZZZ</name>
<protein>
    <recommendedName>
        <fullName evidence="2">Zinc finger/thioredoxin putative domain-containing protein</fullName>
    </recommendedName>
</protein>
<feature type="transmembrane region" description="Helical" evidence="1">
    <location>
        <begin position="111"/>
        <end position="129"/>
    </location>
</feature>